<dbReference type="OrthoDB" id="8069557at2759"/>
<reference evidence="2 3" key="1">
    <citation type="journal article" date="2019" name="Commun. Biol.">
        <title>The bagworm genome reveals a unique fibroin gene that provides high tensile strength.</title>
        <authorList>
            <person name="Kono N."/>
            <person name="Nakamura H."/>
            <person name="Ohtoshi R."/>
            <person name="Tomita M."/>
            <person name="Numata K."/>
            <person name="Arakawa K."/>
        </authorList>
    </citation>
    <scope>NUCLEOTIDE SEQUENCE [LARGE SCALE GENOMIC DNA]</scope>
</reference>
<keyword evidence="3" id="KW-1185">Reference proteome</keyword>
<sequence>MSRRLTENQIAQIIHDFSDSESEGIEDTAQENILEEVGDTSDCESIHSEHNSASEIEESDDSSDTESAEDTSSNSFTVKPVQMEQNSTTSISYSTAQHHRRAQVELPKVSSLLRPKNKYNFLAARLRFYCLGAHPVLVAVPSAQRAWDVA</sequence>
<dbReference type="AlphaFoldDB" id="A0A4C1SDC7"/>
<name>A0A4C1SDC7_EUMVA</name>
<feature type="compositionally biased region" description="Acidic residues" evidence="1">
    <location>
        <begin position="19"/>
        <end position="42"/>
    </location>
</feature>
<feature type="compositionally biased region" description="Polar residues" evidence="1">
    <location>
        <begin position="83"/>
        <end position="96"/>
    </location>
</feature>
<dbReference type="Proteomes" id="UP000299102">
    <property type="component" value="Unassembled WGS sequence"/>
</dbReference>
<comment type="caution">
    <text evidence="2">The sequence shown here is derived from an EMBL/GenBank/DDBJ whole genome shotgun (WGS) entry which is preliminary data.</text>
</comment>
<gene>
    <name evidence="2" type="ORF">EVAR_610_1</name>
</gene>
<evidence type="ECO:0000313" key="2">
    <source>
        <dbReference type="EMBL" id="GBO99396.1"/>
    </source>
</evidence>
<accession>A0A4C1SDC7</accession>
<dbReference type="EMBL" id="BGZK01000003">
    <property type="protein sequence ID" value="GBO99396.1"/>
    <property type="molecule type" value="Genomic_DNA"/>
</dbReference>
<proteinExistence type="predicted"/>
<feature type="region of interest" description="Disordered" evidence="1">
    <location>
        <begin position="1"/>
        <end position="100"/>
    </location>
</feature>
<feature type="compositionally biased region" description="Acidic residues" evidence="1">
    <location>
        <begin position="55"/>
        <end position="69"/>
    </location>
</feature>
<protein>
    <submittedName>
        <fullName evidence="2">Uncharacterized protein</fullName>
    </submittedName>
</protein>
<evidence type="ECO:0000313" key="3">
    <source>
        <dbReference type="Proteomes" id="UP000299102"/>
    </source>
</evidence>
<evidence type="ECO:0000256" key="1">
    <source>
        <dbReference type="SAM" id="MobiDB-lite"/>
    </source>
</evidence>
<organism evidence="2 3">
    <name type="scientific">Eumeta variegata</name>
    <name type="common">Bagworm moth</name>
    <name type="synonym">Eumeta japonica</name>
    <dbReference type="NCBI Taxonomy" id="151549"/>
    <lineage>
        <taxon>Eukaryota</taxon>
        <taxon>Metazoa</taxon>
        <taxon>Ecdysozoa</taxon>
        <taxon>Arthropoda</taxon>
        <taxon>Hexapoda</taxon>
        <taxon>Insecta</taxon>
        <taxon>Pterygota</taxon>
        <taxon>Neoptera</taxon>
        <taxon>Endopterygota</taxon>
        <taxon>Lepidoptera</taxon>
        <taxon>Glossata</taxon>
        <taxon>Ditrysia</taxon>
        <taxon>Tineoidea</taxon>
        <taxon>Psychidae</taxon>
        <taxon>Oiketicinae</taxon>
        <taxon>Eumeta</taxon>
    </lineage>
</organism>